<evidence type="ECO:0000256" key="1">
    <source>
        <dbReference type="SAM" id="MobiDB-lite"/>
    </source>
</evidence>
<dbReference type="Gene3D" id="4.10.220.110">
    <property type="match status" value="1"/>
</dbReference>
<keyword evidence="3" id="KW-1185">Reference proteome</keyword>
<proteinExistence type="predicted"/>
<dbReference type="OrthoDB" id="5482463at2"/>
<evidence type="ECO:0000313" key="2">
    <source>
        <dbReference type="EMBL" id="MRG97483.1"/>
    </source>
</evidence>
<organism evidence="2 3">
    <name type="scientific">Polyangium spumosum</name>
    <dbReference type="NCBI Taxonomy" id="889282"/>
    <lineage>
        <taxon>Bacteria</taxon>
        <taxon>Pseudomonadati</taxon>
        <taxon>Myxococcota</taxon>
        <taxon>Polyangia</taxon>
        <taxon>Polyangiales</taxon>
        <taxon>Polyangiaceae</taxon>
        <taxon>Polyangium</taxon>
    </lineage>
</organism>
<dbReference type="EMBL" id="WJIE01000018">
    <property type="protein sequence ID" value="MRG97483.1"/>
    <property type="molecule type" value="Genomic_DNA"/>
</dbReference>
<protein>
    <recommendedName>
        <fullName evidence="4">Type VI secretion system tip protein VgrG</fullName>
    </recommendedName>
</protein>
<feature type="compositionally biased region" description="Basic and acidic residues" evidence="1">
    <location>
        <begin position="604"/>
        <end position="615"/>
    </location>
</feature>
<feature type="region of interest" description="Disordered" evidence="1">
    <location>
        <begin position="442"/>
        <end position="500"/>
    </location>
</feature>
<dbReference type="Gene3D" id="2.30.110.50">
    <property type="match status" value="1"/>
</dbReference>
<dbReference type="SUPFAM" id="SSF69279">
    <property type="entry name" value="Phage tail proteins"/>
    <property type="match status" value="3"/>
</dbReference>
<name>A0A6N7PZQ5_9BACT</name>
<evidence type="ECO:0008006" key="4">
    <source>
        <dbReference type="Google" id="ProtNLM"/>
    </source>
</evidence>
<gene>
    <name evidence="2" type="ORF">GF068_36980</name>
</gene>
<dbReference type="AlphaFoldDB" id="A0A6N7PZQ5"/>
<evidence type="ECO:0000313" key="3">
    <source>
        <dbReference type="Proteomes" id="UP000440224"/>
    </source>
</evidence>
<dbReference type="Proteomes" id="UP000440224">
    <property type="component" value="Unassembled WGS sequence"/>
</dbReference>
<comment type="caution">
    <text evidence="2">The sequence shown here is derived from an EMBL/GenBank/DDBJ whole genome shotgun (WGS) entry which is preliminary data.</text>
</comment>
<reference evidence="2 3" key="1">
    <citation type="submission" date="2019-10" db="EMBL/GenBank/DDBJ databases">
        <title>A soil myxobacterium in the family Polyangiaceae.</title>
        <authorList>
            <person name="Li Y."/>
            <person name="Wang J."/>
        </authorList>
    </citation>
    <scope>NUCLEOTIDE SEQUENCE [LARGE SCALE GENOMIC DNA]</scope>
    <source>
        <strain evidence="2 3">DSM 14734</strain>
    </source>
</reference>
<feature type="compositionally biased region" description="Basic residues" evidence="1">
    <location>
        <begin position="442"/>
        <end position="454"/>
    </location>
</feature>
<dbReference type="Pfam" id="PF05954">
    <property type="entry name" value="Phage_GPD"/>
    <property type="match status" value="2"/>
</dbReference>
<accession>A0A6N7PZQ5</accession>
<sequence>MTETVRAASVTANYLLGTREGWGALRVVRWHCVEEISRPFHYDITLLCPRAEGDLDLDTLVDTGATFCIRTSAGIRAVHGILAEAEELEQTRSLRVFRVVLAPHLLRARFRQSCQVFRHRSIVDIVSAVLRNDTPARPRGAGGLVPFDGKAVPFGVDLDRGEFWELVGAFRWALVGDDAARLSDPDHREHVTQYNETDFDFVSRLLEEEGISYFFEHDARGSILTLTDYPGRVALLQTEERHTLHTLHDLGRDPSEREIVRAFRPAGRIGLAAVRVRDYAPEEPLTRVEAVAGDRSAAMYTEYPAAEGRVRGQTCRVPATLRLERSEAERHLAEGSGTVRSLQAGLRVHLHDQDGLREDVDLLVVRVETHAIELLPEGVVLGREDDRPGLESRFVALPMAYRFRPARVMKNAGAVRREQAPDGEHVQDAQFARGRRVQRAALRRRGGRGARGSHGRAGPLGEGGARLHGVRRAARERDGAGGRAKDRGGPAGRVHRGGRGALVDGTYRDFGRGGRASFEQDDEALRGRGHDALDGRGSHGPDTRQPFPPVWQHVLALAGRRAGRRAAFPRLRGRHSPGLRRVVHRHLEGRHPDHELRQRRRERGAREAQLRLRCG</sequence>
<dbReference type="Gene3D" id="3.55.50.10">
    <property type="entry name" value="Baseplate protein-like domains"/>
    <property type="match status" value="1"/>
</dbReference>
<feature type="compositionally biased region" description="Basic and acidic residues" evidence="1">
    <location>
        <begin position="473"/>
        <end position="488"/>
    </location>
</feature>
<feature type="region of interest" description="Disordered" evidence="1">
    <location>
        <begin position="589"/>
        <end position="615"/>
    </location>
</feature>